<proteinExistence type="predicted"/>
<dbReference type="OrthoDB" id="2083437at2"/>
<keyword evidence="2" id="KW-0131">Cell cycle</keyword>
<keyword evidence="2" id="KW-0132">Cell division</keyword>
<keyword evidence="1" id="KW-1133">Transmembrane helix</keyword>
<dbReference type="Proteomes" id="UP000005435">
    <property type="component" value="Chromosome"/>
</dbReference>
<organism evidence="2 3">
    <name type="scientific">Acetivibrio clariflavus (strain DSM 19732 / NBRC 101661 / EBR45)</name>
    <name type="common">Clostridium clariflavum</name>
    <dbReference type="NCBI Taxonomy" id="720554"/>
    <lineage>
        <taxon>Bacteria</taxon>
        <taxon>Bacillati</taxon>
        <taxon>Bacillota</taxon>
        <taxon>Clostridia</taxon>
        <taxon>Eubacteriales</taxon>
        <taxon>Oscillospiraceae</taxon>
        <taxon>Acetivibrio</taxon>
    </lineage>
</organism>
<dbReference type="eggNOG" id="COG2919">
    <property type="taxonomic scope" value="Bacteria"/>
</dbReference>
<protein>
    <submittedName>
        <fullName evidence="2">Cell division protein FtsL</fullName>
    </submittedName>
</protein>
<evidence type="ECO:0000313" key="2">
    <source>
        <dbReference type="EMBL" id="AEV69001.1"/>
    </source>
</evidence>
<dbReference type="RefSeq" id="WP_014255569.1">
    <property type="nucleotide sequence ID" value="NC_016627.1"/>
</dbReference>
<reference evidence="3" key="1">
    <citation type="submission" date="2011-12" db="EMBL/GenBank/DDBJ databases">
        <title>Complete sequence of Clostridium clariflavum DSM 19732.</title>
        <authorList>
            <consortium name="US DOE Joint Genome Institute"/>
            <person name="Lucas S."/>
            <person name="Han J."/>
            <person name="Lapidus A."/>
            <person name="Cheng J.-F."/>
            <person name="Goodwin L."/>
            <person name="Pitluck S."/>
            <person name="Peters L."/>
            <person name="Teshima H."/>
            <person name="Detter J.C."/>
            <person name="Han C."/>
            <person name="Tapia R."/>
            <person name="Land M."/>
            <person name="Hauser L."/>
            <person name="Kyrpides N."/>
            <person name="Ivanova N."/>
            <person name="Pagani I."/>
            <person name="Kitzmiller T."/>
            <person name="Lynd L."/>
            <person name="Izquierdo J."/>
            <person name="Woyke T."/>
        </authorList>
    </citation>
    <scope>NUCLEOTIDE SEQUENCE [LARGE SCALE GENOMIC DNA]</scope>
    <source>
        <strain evidence="3">DSM 19732 / NBRC 101661 / EBR45</strain>
    </source>
</reference>
<sequence>MIKTDKNYIQGTAVRKLEYDVYKENKVLRQKKEQRANNKVKVKVVFAFMVLFALSGLVMYRYALITDLNYKINSKMIELNEIKNENTRLGVKIERELDLQKIQKFAEENLGMQKPDKSQCVFVKVPRSDFTTAASNNNGMDKNSNNIFKAILSKVDKFTELLY</sequence>
<keyword evidence="1" id="KW-0472">Membrane</keyword>
<evidence type="ECO:0000256" key="1">
    <source>
        <dbReference type="SAM" id="Phobius"/>
    </source>
</evidence>
<dbReference type="EMBL" id="CP003065">
    <property type="protein sequence ID" value="AEV69001.1"/>
    <property type="molecule type" value="Genomic_DNA"/>
</dbReference>
<dbReference type="STRING" id="720554.Clocl_2426"/>
<keyword evidence="1" id="KW-0812">Transmembrane</keyword>
<feature type="transmembrane region" description="Helical" evidence="1">
    <location>
        <begin position="44"/>
        <end position="63"/>
    </location>
</feature>
<reference evidence="2 3" key="2">
    <citation type="journal article" date="2012" name="Stand. Genomic Sci.">
        <title>Complete Genome Sequence of Clostridium clariflavum DSM 19732.</title>
        <authorList>
            <person name="Izquierdo J.A."/>
            <person name="Goodwin L."/>
            <person name="Davenport K.W."/>
            <person name="Teshima H."/>
            <person name="Bruce D."/>
            <person name="Detter C."/>
            <person name="Tapia R."/>
            <person name="Han S."/>
            <person name="Land M."/>
            <person name="Hauser L."/>
            <person name="Jeffries C.D."/>
            <person name="Han J."/>
            <person name="Pitluck S."/>
            <person name="Nolan M."/>
            <person name="Chen A."/>
            <person name="Huntemann M."/>
            <person name="Mavromatis K."/>
            <person name="Mikhailova N."/>
            <person name="Liolios K."/>
            <person name="Woyke T."/>
            <person name="Lynd L.R."/>
        </authorList>
    </citation>
    <scope>NUCLEOTIDE SEQUENCE [LARGE SCALE GENOMIC DNA]</scope>
    <source>
        <strain evidence="3">DSM 19732 / NBRC 101661 / EBR45</strain>
    </source>
</reference>
<dbReference type="HOGENOM" id="CLU_1624257_0_0_9"/>
<dbReference type="AlphaFoldDB" id="G8LZ57"/>
<dbReference type="GO" id="GO:0051301">
    <property type="term" value="P:cell division"/>
    <property type="evidence" value="ECO:0007669"/>
    <property type="project" value="UniProtKB-KW"/>
</dbReference>
<evidence type="ECO:0000313" key="3">
    <source>
        <dbReference type="Proteomes" id="UP000005435"/>
    </source>
</evidence>
<accession>G8LZ57</accession>
<name>G8LZ57_ACECE</name>
<keyword evidence="3" id="KW-1185">Reference proteome</keyword>
<gene>
    <name evidence="2" type="ordered locus">Clocl_2426</name>
</gene>
<dbReference type="KEGG" id="ccl:Clocl_2426"/>